<dbReference type="RefSeq" id="WP_186873568.1">
    <property type="nucleotide sequence ID" value="NZ_JACOOR010000005.1"/>
</dbReference>
<reference evidence="1" key="1">
    <citation type="submission" date="2020-08" db="EMBL/GenBank/DDBJ databases">
        <title>Genome public.</title>
        <authorList>
            <person name="Liu C."/>
            <person name="Sun Q."/>
        </authorList>
    </citation>
    <scope>NUCLEOTIDE SEQUENCE</scope>
    <source>
        <strain evidence="1">NSJ-68</strain>
    </source>
</reference>
<gene>
    <name evidence="1" type="ORF">H8S44_10100</name>
</gene>
<comment type="caution">
    <text evidence="1">The sequence shown here is derived from an EMBL/GenBank/DDBJ whole genome shotgun (WGS) entry which is preliminary data.</text>
</comment>
<keyword evidence="2" id="KW-1185">Reference proteome</keyword>
<protein>
    <submittedName>
        <fullName evidence="1">Uncharacterized protein</fullName>
    </submittedName>
</protein>
<proteinExistence type="predicted"/>
<dbReference type="EMBL" id="JACOOR010000005">
    <property type="protein sequence ID" value="MBC5660122.1"/>
    <property type="molecule type" value="Genomic_DNA"/>
</dbReference>
<organism evidence="1 2">
    <name type="scientific">Anaerosacchariphilus hominis</name>
    <dbReference type="NCBI Taxonomy" id="2763017"/>
    <lineage>
        <taxon>Bacteria</taxon>
        <taxon>Bacillati</taxon>
        <taxon>Bacillota</taxon>
        <taxon>Clostridia</taxon>
        <taxon>Lachnospirales</taxon>
        <taxon>Lachnospiraceae</taxon>
        <taxon>Anaerosacchariphilus</taxon>
    </lineage>
</organism>
<accession>A0A923LDJ1</accession>
<dbReference type="AlphaFoldDB" id="A0A923LDJ1"/>
<evidence type="ECO:0000313" key="1">
    <source>
        <dbReference type="EMBL" id="MBC5660122.1"/>
    </source>
</evidence>
<sequence>MYKIGICDDDKILCPVLEERIYGLSKELGMKVEIEVWYPGESIQNDLNFKKEILFLGFR</sequence>
<dbReference type="Proteomes" id="UP000649345">
    <property type="component" value="Unassembled WGS sequence"/>
</dbReference>
<name>A0A923LDJ1_9FIRM</name>
<evidence type="ECO:0000313" key="2">
    <source>
        <dbReference type="Proteomes" id="UP000649345"/>
    </source>
</evidence>